<dbReference type="SUPFAM" id="SSF158235">
    <property type="entry name" value="SOCS box-like"/>
    <property type="match status" value="2"/>
</dbReference>
<evidence type="ECO:0000256" key="2">
    <source>
        <dbReference type="ARBA" id="ARBA00022737"/>
    </source>
</evidence>
<comment type="pathway">
    <text evidence="1">Protein modification; protein ubiquitination.</text>
</comment>
<dbReference type="InterPro" id="IPR036770">
    <property type="entry name" value="Ankyrin_rpt-contain_sf"/>
</dbReference>
<dbReference type="InterPro" id="IPR001496">
    <property type="entry name" value="SOCS_box"/>
</dbReference>
<feature type="repeat" description="ANK" evidence="4">
    <location>
        <begin position="142"/>
        <end position="174"/>
    </location>
</feature>
<name>A0A7J5Z0V3_DISMA</name>
<dbReference type="InterPro" id="IPR002110">
    <property type="entry name" value="Ankyrin_rpt"/>
</dbReference>
<proteinExistence type="predicted"/>
<feature type="repeat" description="ANK" evidence="4">
    <location>
        <begin position="633"/>
        <end position="665"/>
    </location>
</feature>
<feature type="domain" description="SOCS box" evidence="5">
    <location>
        <begin position="887"/>
        <end position="925"/>
    </location>
</feature>
<dbReference type="PRINTS" id="PR01415">
    <property type="entry name" value="ANKYRIN"/>
</dbReference>
<dbReference type="PANTHER" id="PTHR24198:SF165">
    <property type="entry name" value="ANKYRIN REPEAT-CONTAINING PROTEIN-RELATED"/>
    <property type="match status" value="1"/>
</dbReference>
<feature type="domain" description="SOCS box" evidence="5">
    <location>
        <begin position="391"/>
        <end position="438"/>
    </location>
</feature>
<evidence type="ECO:0000256" key="3">
    <source>
        <dbReference type="ARBA" id="ARBA00023043"/>
    </source>
</evidence>
<feature type="repeat" description="ANK" evidence="4">
    <location>
        <begin position="666"/>
        <end position="698"/>
    </location>
</feature>
<reference evidence="6 7" key="1">
    <citation type="submission" date="2020-03" db="EMBL/GenBank/DDBJ databases">
        <title>Dissostichus mawsoni Genome sequencing and assembly.</title>
        <authorList>
            <person name="Park H."/>
        </authorList>
    </citation>
    <scope>NUCLEOTIDE SEQUENCE [LARGE SCALE GENOMIC DNA]</scope>
    <source>
        <strain evidence="6">DM0001</strain>
        <tissue evidence="6">Muscle</tissue>
    </source>
</reference>
<dbReference type="PANTHER" id="PTHR24198">
    <property type="entry name" value="ANKYRIN REPEAT AND PROTEIN KINASE DOMAIN-CONTAINING PROTEIN"/>
    <property type="match status" value="1"/>
</dbReference>
<evidence type="ECO:0000256" key="1">
    <source>
        <dbReference type="ARBA" id="ARBA00004906"/>
    </source>
</evidence>
<dbReference type="GO" id="GO:0016567">
    <property type="term" value="P:protein ubiquitination"/>
    <property type="evidence" value="ECO:0007669"/>
    <property type="project" value="UniProtKB-UniPathway"/>
</dbReference>
<dbReference type="Proteomes" id="UP000518266">
    <property type="component" value="Unassembled WGS sequence"/>
</dbReference>
<dbReference type="EMBL" id="JAAKFY010000007">
    <property type="protein sequence ID" value="KAF3855310.1"/>
    <property type="molecule type" value="Genomic_DNA"/>
</dbReference>
<feature type="repeat" description="ANK" evidence="4">
    <location>
        <begin position="109"/>
        <end position="141"/>
    </location>
</feature>
<dbReference type="AlphaFoldDB" id="A0A7J5Z0V3"/>
<evidence type="ECO:0000256" key="4">
    <source>
        <dbReference type="PROSITE-ProRule" id="PRU00023"/>
    </source>
</evidence>
<dbReference type="UniPathway" id="UPA00143"/>
<dbReference type="GO" id="GO:0035556">
    <property type="term" value="P:intracellular signal transduction"/>
    <property type="evidence" value="ECO:0007669"/>
    <property type="project" value="InterPro"/>
</dbReference>
<feature type="repeat" description="ANK" evidence="4">
    <location>
        <begin position="600"/>
        <end position="632"/>
    </location>
</feature>
<keyword evidence="2" id="KW-0677">Repeat</keyword>
<evidence type="ECO:0000259" key="5">
    <source>
        <dbReference type="PROSITE" id="PS50225"/>
    </source>
</evidence>
<dbReference type="Pfam" id="PF07525">
    <property type="entry name" value="SOCS_box"/>
    <property type="match status" value="2"/>
</dbReference>
<dbReference type="SUPFAM" id="SSF48403">
    <property type="entry name" value="Ankyrin repeat"/>
    <property type="match status" value="3"/>
</dbReference>
<keyword evidence="3 4" id="KW-0040">ANK repeat</keyword>
<dbReference type="SMART" id="SM00969">
    <property type="entry name" value="SOCS_box"/>
    <property type="match status" value="2"/>
</dbReference>
<dbReference type="InterPro" id="IPR036860">
    <property type="entry name" value="SH2_dom_sf"/>
</dbReference>
<keyword evidence="7" id="KW-1185">Reference proteome</keyword>
<dbReference type="Gene3D" id="3.30.505.10">
    <property type="entry name" value="SH2 domain"/>
    <property type="match status" value="1"/>
</dbReference>
<evidence type="ECO:0000313" key="7">
    <source>
        <dbReference type="Proteomes" id="UP000518266"/>
    </source>
</evidence>
<dbReference type="OrthoDB" id="20872at2759"/>
<dbReference type="InterPro" id="IPR036036">
    <property type="entry name" value="SOCS_box-like_dom_sf"/>
</dbReference>
<dbReference type="PROSITE" id="PS50088">
    <property type="entry name" value="ANK_REPEAT"/>
    <property type="match status" value="7"/>
</dbReference>
<comment type="caution">
    <text evidence="6">The sequence shown here is derived from an EMBL/GenBank/DDBJ whole genome shotgun (WGS) entry which is preliminary data.</text>
</comment>
<gene>
    <name evidence="6" type="ORF">F7725_023365</name>
</gene>
<protein>
    <recommendedName>
        <fullName evidence="5">SOCS box domain-containing protein</fullName>
    </recommendedName>
</protein>
<sequence>MFCSLRLSEPLGIMGQIRLTLLFQSESQRRRHGGPCKAALICSRTHDGSPEITEPRAPVAAQGLSLEERTAGGGETALTLAVTAGLVQNVKNLLENGASPHNTNAKNEKRWTAMHEAAKVGNVDILMLLLRNGGRVNQKDVSGGTPLAVAVEHSHYLIIEILLNCGSSVNAQACNGESILLDAALKMLIPLTTKKAIKAAGQSPRQVSRCLKHLLACGFDVNYRMNARNSDNYSDMRRSALYFAVSNGDAECSKILLAAGAKTDLDPLCCLLVAVRSGRYDIVKLLAAKADVNCYFTYCLKDEVMMRLLLNNGYKVERCFHCHHDDDFREANEGEGKIPFCEFMSLCCVMHLSGTVVRTLLDYVNHVQICSKLRLLLKKQREWPDICDILNSPRSLRHLCRLEIRRRLTLKRLNKPEVMDSHIFPPRLKHFILNTAAAAAASSFDSNTDTFISRMDAAEDLDEDDLMHYDVQMSIQESVQTREAMKLVGAIKQGDMLALRQLCDFPASFSQADERGWFPLHWAVVQPLVLVLETVLYASFRLTLEEKTSEGETFLTLAVGDGLLENVKLLLENGASPHTTNSKNETPLLLGAQVEQVCLKKWTAMHEASRAGCVNVMELLLQRGGKVSETDQYGVTPLGIAAEYSHSGVLELLIKHGADVNAQAPNGDSVLYDAAGSGDPDCLNILLQNGANPNVHNLSSQLPVHHAAYEGHHLQVHCFASKNELLSLHILLKSGANPNLDPLCCLLVAVRSGCYDIVKLLLAAKADVNCYFTVLNDTVFPTALQYCLKDEVMMRLLLNNGYNAEKCFCCHHEDDWDELSEAGYSQDQEEKVPFCDFVSISWLDNLVGRVVSILLEYVGQVSLCSKLTKTLEEHKEWPHIHWTLCELRCGNPRSLSHLSRVVIRKHLSCSSMASAPLPNRLKDYLLFKESDLDAKIICREDCADEEILHIQ</sequence>
<evidence type="ECO:0000313" key="6">
    <source>
        <dbReference type="EMBL" id="KAF3855310.1"/>
    </source>
</evidence>
<organism evidence="6 7">
    <name type="scientific">Dissostichus mawsoni</name>
    <name type="common">Antarctic cod</name>
    <dbReference type="NCBI Taxonomy" id="36200"/>
    <lineage>
        <taxon>Eukaryota</taxon>
        <taxon>Metazoa</taxon>
        <taxon>Chordata</taxon>
        <taxon>Craniata</taxon>
        <taxon>Vertebrata</taxon>
        <taxon>Euteleostomi</taxon>
        <taxon>Actinopterygii</taxon>
        <taxon>Neopterygii</taxon>
        <taxon>Teleostei</taxon>
        <taxon>Neoteleostei</taxon>
        <taxon>Acanthomorphata</taxon>
        <taxon>Eupercaria</taxon>
        <taxon>Perciformes</taxon>
        <taxon>Notothenioidei</taxon>
        <taxon>Nototheniidae</taxon>
        <taxon>Dissostichus</taxon>
    </lineage>
</organism>
<dbReference type="PROSITE" id="PS50297">
    <property type="entry name" value="ANK_REP_REGION"/>
    <property type="match status" value="7"/>
</dbReference>
<accession>A0A7J5Z0V3</accession>
<dbReference type="SMART" id="SM00253">
    <property type="entry name" value="SOCS"/>
    <property type="match status" value="2"/>
</dbReference>
<feature type="repeat" description="ANK" evidence="4">
    <location>
        <begin position="73"/>
        <end position="105"/>
    </location>
</feature>
<dbReference type="SMART" id="SM00248">
    <property type="entry name" value="ANK"/>
    <property type="match status" value="13"/>
</dbReference>
<feature type="repeat" description="ANK" evidence="4">
    <location>
        <begin position="550"/>
        <end position="582"/>
    </location>
</feature>
<dbReference type="PROSITE" id="PS50225">
    <property type="entry name" value="SOCS"/>
    <property type="match status" value="2"/>
</dbReference>
<dbReference type="Pfam" id="PF12796">
    <property type="entry name" value="Ank_2"/>
    <property type="match status" value="4"/>
</dbReference>
<dbReference type="Gene3D" id="1.25.40.20">
    <property type="entry name" value="Ankyrin repeat-containing domain"/>
    <property type="match status" value="5"/>
</dbReference>